<dbReference type="PATRIC" id="fig|742817.3.peg.2106"/>
<dbReference type="Pfam" id="PF07228">
    <property type="entry name" value="SpoIIE"/>
    <property type="match status" value="1"/>
</dbReference>
<dbReference type="PANTHER" id="PTHR43156">
    <property type="entry name" value="STAGE II SPORULATION PROTEIN E-RELATED"/>
    <property type="match status" value="1"/>
</dbReference>
<comment type="caution">
    <text evidence="3">The sequence shown here is derived from an EMBL/GenBank/DDBJ whole genome shotgun (WGS) entry which is preliminary data.</text>
</comment>
<dbReference type="PANTHER" id="PTHR43156:SF2">
    <property type="entry name" value="STAGE II SPORULATION PROTEIN E"/>
    <property type="match status" value="1"/>
</dbReference>
<reference evidence="3 4" key="1">
    <citation type="submission" date="2012-01" db="EMBL/GenBank/DDBJ databases">
        <title>The Genome Sequence of Odoribacter laneus YIT 12061.</title>
        <authorList>
            <consortium name="The Broad Institute Genome Sequencing Platform"/>
            <person name="Earl A."/>
            <person name="Ward D."/>
            <person name="Feldgarden M."/>
            <person name="Gevers D."/>
            <person name="Morotomi M."/>
            <person name="Young S.K."/>
            <person name="Zeng Q."/>
            <person name="Gargeya S."/>
            <person name="Fitzgerald M."/>
            <person name="Haas B."/>
            <person name="Abouelleil A."/>
            <person name="Alvarado L."/>
            <person name="Arachchi H.M."/>
            <person name="Berlin A."/>
            <person name="Chapman S.B."/>
            <person name="Gearin G."/>
            <person name="Goldberg J."/>
            <person name="Griggs A."/>
            <person name="Gujja S."/>
            <person name="Hansen M."/>
            <person name="Heiman D."/>
            <person name="Howarth C."/>
            <person name="Larimer J."/>
            <person name="Lui A."/>
            <person name="MacDonald P.J.P."/>
            <person name="McCowen C."/>
            <person name="Montmayeur A."/>
            <person name="Murphy C."/>
            <person name="Neiman D."/>
            <person name="Pearson M."/>
            <person name="Priest M."/>
            <person name="Roberts A."/>
            <person name="Saif S."/>
            <person name="Shea T."/>
            <person name="Sisk P."/>
            <person name="Stolte C."/>
            <person name="Sykes S."/>
            <person name="Wortman J."/>
            <person name="Nusbaum C."/>
            <person name="Birren B."/>
        </authorList>
    </citation>
    <scope>NUCLEOTIDE SEQUENCE [LARGE SCALE GENOMIC DNA]</scope>
    <source>
        <strain evidence="3 4">YIT 12061</strain>
    </source>
</reference>
<dbReference type="Gene3D" id="3.60.40.10">
    <property type="entry name" value="PPM-type phosphatase domain"/>
    <property type="match status" value="1"/>
</dbReference>
<dbReference type="SMART" id="SM00331">
    <property type="entry name" value="PP2C_SIG"/>
    <property type="match status" value="1"/>
</dbReference>
<evidence type="ECO:0000256" key="1">
    <source>
        <dbReference type="ARBA" id="ARBA00022801"/>
    </source>
</evidence>
<dbReference type="InterPro" id="IPR052016">
    <property type="entry name" value="Bact_Sigma-Reg"/>
</dbReference>
<sequence length="396" mass="44466">MTKSLPEIFIEVDYFQKNKAGNQVCGDSFMSQKLKGEGRIIGVLSDGLGSGIKARVLSAMTATMAMNYTALNETILRTARSIIDTLPKDEVKQIGYSTFCILDIDCFGNTKIIEYETPSFYLFRKGESIKIQKQRIPIERPDLADSYLWISEFRLEKEDRLVCFTDGVSQSGMGSEKLPAGWESQIEDYIQNLLLRQVGISAEELSRRIVIQAEKNDGYNLIDDASCCVVYNRTPRNLLVCTGPPYDPQNDSYLAIRVKEFRGKKVICGGTTASLLARELHIPIKTLPQQADTKEPPISSMDGIDLVTEGILTLSRVERILSEEEHSKAQAEGAAEQLVKLLHNSDQITFIVGTCINIAHQDPNLPVELEIRRNVVKKIKYLLETKFLKDVEISYL</sequence>
<dbReference type="Proteomes" id="UP000004892">
    <property type="component" value="Unassembled WGS sequence"/>
</dbReference>
<evidence type="ECO:0000259" key="2">
    <source>
        <dbReference type="SMART" id="SM00331"/>
    </source>
</evidence>
<dbReference type="AlphaFoldDB" id="H1DJA5"/>
<dbReference type="SUPFAM" id="SSF81606">
    <property type="entry name" value="PP2C-like"/>
    <property type="match status" value="1"/>
</dbReference>
<dbReference type="InterPro" id="IPR001932">
    <property type="entry name" value="PPM-type_phosphatase-like_dom"/>
</dbReference>
<feature type="domain" description="PPM-type phosphatase" evidence="2">
    <location>
        <begin position="9"/>
        <end position="232"/>
    </location>
</feature>
<dbReference type="STRING" id="742817.HMPREF9449_01977"/>
<evidence type="ECO:0000313" key="3">
    <source>
        <dbReference type="EMBL" id="EHP46360.1"/>
    </source>
</evidence>
<keyword evidence="1" id="KW-0378">Hydrolase</keyword>
<dbReference type="GO" id="GO:0016791">
    <property type="term" value="F:phosphatase activity"/>
    <property type="evidence" value="ECO:0007669"/>
    <property type="project" value="TreeGrafter"/>
</dbReference>
<organism evidence="3 4">
    <name type="scientific">Odoribacter laneus YIT 12061</name>
    <dbReference type="NCBI Taxonomy" id="742817"/>
    <lineage>
        <taxon>Bacteria</taxon>
        <taxon>Pseudomonadati</taxon>
        <taxon>Bacteroidota</taxon>
        <taxon>Bacteroidia</taxon>
        <taxon>Bacteroidales</taxon>
        <taxon>Odoribacteraceae</taxon>
        <taxon>Odoribacter</taxon>
    </lineage>
</organism>
<proteinExistence type="predicted"/>
<dbReference type="EMBL" id="ADMC01000025">
    <property type="protein sequence ID" value="EHP46360.1"/>
    <property type="molecule type" value="Genomic_DNA"/>
</dbReference>
<dbReference type="HOGENOM" id="CLU_703441_0_0_10"/>
<gene>
    <name evidence="3" type="ORF">HMPREF9449_01977</name>
</gene>
<accession>H1DJA5</accession>
<dbReference type="RefSeq" id="WP_009137124.1">
    <property type="nucleotide sequence ID" value="NZ_JH594596.1"/>
</dbReference>
<name>H1DJA5_9BACT</name>
<protein>
    <recommendedName>
        <fullName evidence="2">PPM-type phosphatase domain-containing protein</fullName>
    </recommendedName>
</protein>
<evidence type="ECO:0000313" key="4">
    <source>
        <dbReference type="Proteomes" id="UP000004892"/>
    </source>
</evidence>
<dbReference type="GeneID" id="98069535"/>
<dbReference type="InterPro" id="IPR036457">
    <property type="entry name" value="PPM-type-like_dom_sf"/>
</dbReference>
<dbReference type="eggNOG" id="COG2208">
    <property type="taxonomic scope" value="Bacteria"/>
</dbReference>
<keyword evidence="4" id="KW-1185">Reference proteome</keyword>